<keyword evidence="8" id="KW-1185">Reference proteome</keyword>
<dbReference type="KEGG" id="fri:FraEuI1c_1571"/>
<feature type="transmembrane region" description="Helical" evidence="5">
    <location>
        <begin position="456"/>
        <end position="478"/>
    </location>
</feature>
<accession>E3J7M2</accession>
<organism evidence="7 8">
    <name type="scientific">Pseudofrankia inefficax (strain DSM 45817 / CECT 9037 / DDB 130130 / EuI1c)</name>
    <name type="common">Frankia inefficax</name>
    <dbReference type="NCBI Taxonomy" id="298654"/>
    <lineage>
        <taxon>Bacteria</taxon>
        <taxon>Bacillati</taxon>
        <taxon>Actinomycetota</taxon>
        <taxon>Actinomycetes</taxon>
        <taxon>Frankiales</taxon>
        <taxon>Frankiaceae</taxon>
        <taxon>Pseudofrankia</taxon>
    </lineage>
</organism>
<dbReference type="PANTHER" id="PTHR42718">
    <property type="entry name" value="MAJOR FACILITATOR SUPERFAMILY MULTIDRUG TRANSPORTER MFSC"/>
    <property type="match status" value="1"/>
</dbReference>
<dbReference type="InterPro" id="IPR020846">
    <property type="entry name" value="MFS_dom"/>
</dbReference>
<evidence type="ECO:0000256" key="4">
    <source>
        <dbReference type="ARBA" id="ARBA00023136"/>
    </source>
</evidence>
<dbReference type="Proteomes" id="UP000002484">
    <property type="component" value="Chromosome"/>
</dbReference>
<evidence type="ECO:0000256" key="2">
    <source>
        <dbReference type="ARBA" id="ARBA00022692"/>
    </source>
</evidence>
<feature type="transmembrane region" description="Helical" evidence="5">
    <location>
        <begin position="292"/>
        <end position="317"/>
    </location>
</feature>
<dbReference type="STRING" id="298654.FraEuI1c_1571"/>
<dbReference type="Gene3D" id="1.20.1250.20">
    <property type="entry name" value="MFS general substrate transporter like domains"/>
    <property type="match status" value="2"/>
</dbReference>
<feature type="transmembrane region" description="Helical" evidence="5">
    <location>
        <begin position="102"/>
        <end position="121"/>
    </location>
</feature>
<feature type="transmembrane region" description="Helical" evidence="5">
    <location>
        <begin position="195"/>
        <end position="215"/>
    </location>
</feature>
<dbReference type="AlphaFoldDB" id="E3J7M2"/>
<proteinExistence type="predicted"/>
<evidence type="ECO:0000256" key="5">
    <source>
        <dbReference type="SAM" id="Phobius"/>
    </source>
</evidence>
<dbReference type="eggNOG" id="COG0477">
    <property type="taxonomic scope" value="Bacteria"/>
</dbReference>
<reference evidence="7 8" key="1">
    <citation type="submission" date="2010-10" db="EMBL/GenBank/DDBJ databases">
        <title>Complete sequence of Frankia sp. EuI1c.</title>
        <authorList>
            <consortium name="US DOE Joint Genome Institute"/>
            <person name="Lucas S."/>
            <person name="Copeland A."/>
            <person name="Lapidus A."/>
            <person name="Cheng J.-F."/>
            <person name="Bruce D."/>
            <person name="Goodwin L."/>
            <person name="Pitluck S."/>
            <person name="Chertkov O."/>
            <person name="Detter J.C."/>
            <person name="Han C."/>
            <person name="Tapia R."/>
            <person name="Land M."/>
            <person name="Hauser L."/>
            <person name="Jeffries C."/>
            <person name="Kyrpides N."/>
            <person name="Ivanova N."/>
            <person name="Mikhailova N."/>
            <person name="Beauchemin N."/>
            <person name="Sen A."/>
            <person name="Sur S.A."/>
            <person name="Gtari M."/>
            <person name="Wall L."/>
            <person name="Tisa L."/>
            <person name="Woyke T."/>
        </authorList>
    </citation>
    <scope>NUCLEOTIDE SEQUENCE [LARGE SCALE GENOMIC DNA]</scope>
    <source>
        <strain evidence="8">DSM 45817 / CECT 9037 / EuI1c</strain>
    </source>
</reference>
<dbReference type="SUPFAM" id="SSF103473">
    <property type="entry name" value="MFS general substrate transporter"/>
    <property type="match status" value="1"/>
</dbReference>
<feature type="transmembrane region" description="Helical" evidence="5">
    <location>
        <begin position="160"/>
        <end position="183"/>
    </location>
</feature>
<keyword evidence="3 5" id="KW-1133">Transmembrane helix</keyword>
<feature type="transmembrane region" description="Helical" evidence="5">
    <location>
        <begin position="127"/>
        <end position="148"/>
    </location>
</feature>
<dbReference type="GO" id="GO:0022857">
    <property type="term" value="F:transmembrane transporter activity"/>
    <property type="evidence" value="ECO:0007669"/>
    <property type="project" value="InterPro"/>
</dbReference>
<evidence type="ECO:0000313" key="7">
    <source>
        <dbReference type="EMBL" id="ADP79631.1"/>
    </source>
</evidence>
<sequence length="487" mass="49648">MFVTLDPMTDIASPAVPATPAVPASTTAARHRVWPILLVVLLADALDLIDATITNVAAPSIVRDLGGGSALVKWLGASYALALGSLLVLGGRLGDRLGQRRMLLVGMAGFVVASAVAGLAVDPAMLVVARTCQGAFGALLIPQGMAIMTKTFPRDALAKAFGAFGPMLGIFAVGGPILAGFLIDANLFGLGWRPMFLINIVLGGAGLILAARVLPRLEPDPSARIDLLGALLLVIAMFGVLYGLITGSSDGWHTIPIASLAVGLCLFGAFAVRQATTAEPLIKPTLFRSRGFVSGLVVGLLVFAAFNGLMYVISLFFQLGLGYSPTRTSLALLPLTIGIIIAAGSCMALITRLGRTLVLAGLLLTAAGAALMLWVVASAGLAATWWQLALVTLVIGLGAGTCFSSIFDTALGDIDHDEAGAASGSISAVQQLAAGIGSATVTSIYFAAVATGQTHAVIRGVAVVLGLCVVCLAAVPLLPRKAAALEH</sequence>
<feature type="transmembrane region" description="Helical" evidence="5">
    <location>
        <begin position="329"/>
        <end position="350"/>
    </location>
</feature>
<dbReference type="InParanoid" id="E3J7M2"/>
<feature type="transmembrane region" description="Helical" evidence="5">
    <location>
        <begin position="227"/>
        <end position="245"/>
    </location>
</feature>
<dbReference type="CDD" id="cd17321">
    <property type="entry name" value="MFS_MMR_MDR_like"/>
    <property type="match status" value="1"/>
</dbReference>
<feature type="transmembrane region" description="Helical" evidence="5">
    <location>
        <begin position="70"/>
        <end position="90"/>
    </location>
</feature>
<evidence type="ECO:0000256" key="1">
    <source>
        <dbReference type="ARBA" id="ARBA00004651"/>
    </source>
</evidence>
<comment type="subcellular location">
    <subcellularLocation>
        <location evidence="1">Cell membrane</location>
        <topology evidence="1">Multi-pass membrane protein</topology>
    </subcellularLocation>
</comment>
<dbReference type="PROSITE" id="PS50850">
    <property type="entry name" value="MFS"/>
    <property type="match status" value="1"/>
</dbReference>
<dbReference type="EMBL" id="CP002299">
    <property type="protein sequence ID" value="ADP79631.1"/>
    <property type="molecule type" value="Genomic_DNA"/>
</dbReference>
<dbReference type="Pfam" id="PF07690">
    <property type="entry name" value="MFS_1"/>
    <property type="match status" value="1"/>
</dbReference>
<feature type="transmembrane region" description="Helical" evidence="5">
    <location>
        <begin position="251"/>
        <end position="272"/>
    </location>
</feature>
<feature type="transmembrane region" description="Helical" evidence="5">
    <location>
        <begin position="385"/>
        <end position="411"/>
    </location>
</feature>
<evidence type="ECO:0000259" key="6">
    <source>
        <dbReference type="PROSITE" id="PS50850"/>
    </source>
</evidence>
<name>E3J7M2_PSEI1</name>
<feature type="domain" description="Major facilitator superfamily (MFS) profile" evidence="6">
    <location>
        <begin position="36"/>
        <end position="483"/>
    </location>
</feature>
<dbReference type="InterPro" id="IPR011701">
    <property type="entry name" value="MFS"/>
</dbReference>
<keyword evidence="4 5" id="KW-0472">Membrane</keyword>
<dbReference type="InterPro" id="IPR036259">
    <property type="entry name" value="MFS_trans_sf"/>
</dbReference>
<feature type="transmembrane region" description="Helical" evidence="5">
    <location>
        <begin position="36"/>
        <end position="58"/>
    </location>
</feature>
<feature type="transmembrane region" description="Helical" evidence="5">
    <location>
        <begin position="357"/>
        <end position="379"/>
    </location>
</feature>
<dbReference type="GO" id="GO:0005886">
    <property type="term" value="C:plasma membrane"/>
    <property type="evidence" value="ECO:0007669"/>
    <property type="project" value="UniProtKB-SubCell"/>
</dbReference>
<evidence type="ECO:0000256" key="3">
    <source>
        <dbReference type="ARBA" id="ARBA00022989"/>
    </source>
</evidence>
<dbReference type="PANTHER" id="PTHR42718:SF39">
    <property type="entry name" value="ACTINORHODIN TRANSPORTER-RELATED"/>
    <property type="match status" value="1"/>
</dbReference>
<protein>
    <submittedName>
        <fullName evidence="7">Major facilitator superfamily MFS_1</fullName>
    </submittedName>
</protein>
<keyword evidence="2 5" id="KW-0812">Transmembrane</keyword>
<evidence type="ECO:0000313" key="8">
    <source>
        <dbReference type="Proteomes" id="UP000002484"/>
    </source>
</evidence>
<gene>
    <name evidence="7" type="ordered locus">FraEuI1c_1571</name>
</gene>
<dbReference type="HOGENOM" id="CLU_000960_28_2_11"/>